<evidence type="ECO:0000313" key="2">
    <source>
        <dbReference type="EMBL" id="GAI51919.1"/>
    </source>
</evidence>
<comment type="caution">
    <text evidence="2">The sequence shown here is derived from an EMBL/GenBank/DDBJ whole genome shotgun (WGS) entry which is preliminary data.</text>
</comment>
<evidence type="ECO:0000256" key="1">
    <source>
        <dbReference type="SAM" id="MobiDB-lite"/>
    </source>
</evidence>
<dbReference type="AlphaFoldDB" id="X1R8I7"/>
<feature type="compositionally biased region" description="Basic and acidic residues" evidence="1">
    <location>
        <begin position="112"/>
        <end position="141"/>
    </location>
</feature>
<feature type="compositionally biased region" description="Basic residues" evidence="1">
    <location>
        <begin position="143"/>
        <end position="153"/>
    </location>
</feature>
<organism evidence="2">
    <name type="scientific">marine sediment metagenome</name>
    <dbReference type="NCBI Taxonomy" id="412755"/>
    <lineage>
        <taxon>unclassified sequences</taxon>
        <taxon>metagenomes</taxon>
        <taxon>ecological metagenomes</taxon>
    </lineage>
</organism>
<feature type="non-terminal residue" evidence="2">
    <location>
        <position position="1"/>
    </location>
</feature>
<feature type="region of interest" description="Disordered" evidence="1">
    <location>
        <begin position="88"/>
        <end position="153"/>
    </location>
</feature>
<accession>X1R8I7</accession>
<gene>
    <name evidence="2" type="ORF">S06H3_61356</name>
</gene>
<dbReference type="EMBL" id="BARV01040221">
    <property type="protein sequence ID" value="GAI51919.1"/>
    <property type="molecule type" value="Genomic_DNA"/>
</dbReference>
<sequence length="153" mass="16677">RPEFALDMLGEIDLGEITSLAQGDNVTVAKSYTVDENDLPGPIINTANVTGTYADGRSILAISDQVSVSLTINKTLLTKAEILKLSGVPGKGIDTAPGLQKPFNPKSQAAEHAGKKDRDKEEEQLQIRQRTENHSDADGQLKIRQKTKHHHKK</sequence>
<reference evidence="2" key="1">
    <citation type="journal article" date="2014" name="Front. Microbiol.">
        <title>High frequency of phylogenetically diverse reductive dehalogenase-homologous genes in deep subseafloor sedimentary metagenomes.</title>
        <authorList>
            <person name="Kawai M."/>
            <person name="Futagami T."/>
            <person name="Toyoda A."/>
            <person name="Takaki Y."/>
            <person name="Nishi S."/>
            <person name="Hori S."/>
            <person name="Arai W."/>
            <person name="Tsubouchi T."/>
            <person name="Morono Y."/>
            <person name="Uchiyama I."/>
            <person name="Ito T."/>
            <person name="Fujiyama A."/>
            <person name="Inagaki F."/>
            <person name="Takami H."/>
        </authorList>
    </citation>
    <scope>NUCLEOTIDE SEQUENCE</scope>
    <source>
        <strain evidence="2">Expedition CK06-06</strain>
    </source>
</reference>
<name>X1R8I7_9ZZZZ</name>
<protein>
    <submittedName>
        <fullName evidence="2">Uncharacterized protein</fullName>
    </submittedName>
</protein>
<proteinExistence type="predicted"/>